<evidence type="ECO:0000313" key="9">
    <source>
        <dbReference type="EMBL" id="MBF4691949.1"/>
    </source>
</evidence>
<dbReference type="InterPro" id="IPR015807">
    <property type="entry name" value="His-tRNA-ligase"/>
</dbReference>
<dbReference type="EMBL" id="JADKNH010000001">
    <property type="protein sequence ID" value="MBF4691949.1"/>
    <property type="molecule type" value="Genomic_DNA"/>
</dbReference>
<dbReference type="PIRSF" id="PIRSF001549">
    <property type="entry name" value="His-tRNA_synth"/>
    <property type="match status" value="1"/>
</dbReference>
<evidence type="ECO:0000256" key="3">
    <source>
        <dbReference type="ARBA" id="ARBA00022741"/>
    </source>
</evidence>
<protein>
    <recommendedName>
        <fullName evidence="2 7">Histidine--tRNA ligase</fullName>
        <ecNumber evidence="2 7">6.1.1.21</ecNumber>
    </recommendedName>
</protein>
<keyword evidence="4" id="KW-0067">ATP-binding</keyword>
<dbReference type="RefSeq" id="WP_194700178.1">
    <property type="nucleotide sequence ID" value="NZ_JADKNH010000001.1"/>
</dbReference>
<comment type="similarity">
    <text evidence="1">Belongs to the class-II aminoacyl-tRNA synthetase family.</text>
</comment>
<comment type="catalytic activity">
    <reaction evidence="6">
        <text>tRNA(His) + L-histidine + ATP = L-histidyl-tRNA(His) + AMP + diphosphate + H(+)</text>
        <dbReference type="Rhea" id="RHEA:17313"/>
        <dbReference type="Rhea" id="RHEA-COMP:9665"/>
        <dbReference type="Rhea" id="RHEA-COMP:9689"/>
        <dbReference type="ChEBI" id="CHEBI:15378"/>
        <dbReference type="ChEBI" id="CHEBI:30616"/>
        <dbReference type="ChEBI" id="CHEBI:33019"/>
        <dbReference type="ChEBI" id="CHEBI:57595"/>
        <dbReference type="ChEBI" id="CHEBI:78442"/>
        <dbReference type="ChEBI" id="CHEBI:78527"/>
        <dbReference type="ChEBI" id="CHEBI:456215"/>
        <dbReference type="EC" id="6.1.1.21"/>
    </reaction>
</comment>
<evidence type="ECO:0000256" key="1">
    <source>
        <dbReference type="ARBA" id="ARBA00008226"/>
    </source>
</evidence>
<evidence type="ECO:0000313" key="10">
    <source>
        <dbReference type="Proteomes" id="UP000614200"/>
    </source>
</evidence>
<name>A0ABR9ZND7_9FIRM</name>
<keyword evidence="9" id="KW-0436">Ligase</keyword>
<evidence type="ECO:0000256" key="7">
    <source>
        <dbReference type="NCBIfam" id="TIGR00442"/>
    </source>
</evidence>
<comment type="caution">
    <text evidence="9">The sequence shown here is derived from an EMBL/GenBank/DDBJ whole genome shotgun (WGS) entry which is preliminary data.</text>
</comment>
<dbReference type="PROSITE" id="PS50862">
    <property type="entry name" value="AA_TRNA_LIGASE_II"/>
    <property type="match status" value="1"/>
</dbReference>
<dbReference type="InterPro" id="IPR045864">
    <property type="entry name" value="aa-tRNA-synth_II/BPL/LPL"/>
</dbReference>
<dbReference type="CDD" id="cd00773">
    <property type="entry name" value="HisRS-like_core"/>
    <property type="match status" value="1"/>
</dbReference>
<dbReference type="Gene3D" id="3.30.930.10">
    <property type="entry name" value="Bira Bifunctional Protein, Domain 2"/>
    <property type="match status" value="1"/>
</dbReference>
<feature type="domain" description="Aminoacyl-transfer RNA synthetases class-II family profile" evidence="8">
    <location>
        <begin position="20"/>
        <end position="342"/>
    </location>
</feature>
<dbReference type="PANTHER" id="PTHR11476">
    <property type="entry name" value="HISTIDYL-TRNA SYNTHETASE"/>
    <property type="match status" value="1"/>
</dbReference>
<dbReference type="EC" id="6.1.1.21" evidence="2 7"/>
<dbReference type="InterPro" id="IPR006195">
    <property type="entry name" value="aa-tRNA-synth_II"/>
</dbReference>
<evidence type="ECO:0000256" key="6">
    <source>
        <dbReference type="ARBA" id="ARBA00047639"/>
    </source>
</evidence>
<organism evidence="9 10">
    <name type="scientific">Fusibacter ferrireducens</name>
    <dbReference type="NCBI Taxonomy" id="2785058"/>
    <lineage>
        <taxon>Bacteria</taxon>
        <taxon>Bacillati</taxon>
        <taxon>Bacillota</taxon>
        <taxon>Clostridia</taxon>
        <taxon>Eubacteriales</taxon>
        <taxon>Eubacteriales Family XII. Incertae Sedis</taxon>
        <taxon>Fusibacter</taxon>
    </lineage>
</organism>
<proteinExistence type="inferred from homology"/>
<keyword evidence="3" id="KW-0547">Nucleotide-binding</keyword>
<dbReference type="PANTHER" id="PTHR11476:SF7">
    <property type="entry name" value="HISTIDINE--TRNA LIGASE"/>
    <property type="match status" value="1"/>
</dbReference>
<dbReference type="InterPro" id="IPR041715">
    <property type="entry name" value="HisRS-like_core"/>
</dbReference>
<dbReference type="InterPro" id="IPR004516">
    <property type="entry name" value="HisRS/HisZ"/>
</dbReference>
<evidence type="ECO:0000256" key="5">
    <source>
        <dbReference type="ARBA" id="ARBA00022917"/>
    </source>
</evidence>
<dbReference type="NCBIfam" id="TIGR00442">
    <property type="entry name" value="hisS"/>
    <property type="match status" value="1"/>
</dbReference>
<dbReference type="GO" id="GO:0004821">
    <property type="term" value="F:histidine-tRNA ligase activity"/>
    <property type="evidence" value="ECO:0007669"/>
    <property type="project" value="UniProtKB-EC"/>
</dbReference>
<reference evidence="9 10" key="1">
    <citation type="submission" date="2020-11" db="EMBL/GenBank/DDBJ databases">
        <title>Fusibacter basophilias sp. nov.</title>
        <authorList>
            <person name="Qiu D."/>
        </authorList>
    </citation>
    <scope>NUCLEOTIDE SEQUENCE [LARGE SCALE GENOMIC DNA]</scope>
    <source>
        <strain evidence="9 10">Q10-2</strain>
    </source>
</reference>
<sequence length="410" mass="46293">MANNKPPSGMRDFLPKDKALREYVMQVIREEYSRNGFTEIETSQIENLDNMENSDGGDNTKLLFKILKRGEKLKLNEIPETESNLSDLAMRFDLTLPLSRFYANNRNDLPSVFKSLQMGYVFRAERPQKGRYRSFIQCDVDVIGDESNLAEVELINTVGKALTRLGLDDLTIKINDRRILKGLVTSAGFDADEFSDIAITLDKLDKIGREGIINELNSKNYDSSKINRLMQLSDALESNGIESAKVLSEEGYTNLKEIITVIEAIQSGYKIKFDYSLVRGMGYYTSTIFEVYYGALGYAVGGGGRYDEMIGKMSGADAPACGFSIGFERIVDILKAEDHKMPTGSRLALFYDVSDDLKEVMKTAIQLRETYSVVSVFVKKKKFGKQVDRLKEQNFDMFTVFSPELEIKSL</sequence>
<dbReference type="Pfam" id="PF13393">
    <property type="entry name" value="tRNA-synt_His"/>
    <property type="match status" value="1"/>
</dbReference>
<evidence type="ECO:0000256" key="2">
    <source>
        <dbReference type="ARBA" id="ARBA00012815"/>
    </source>
</evidence>
<dbReference type="SUPFAM" id="SSF55681">
    <property type="entry name" value="Class II aaRS and biotin synthetases"/>
    <property type="match status" value="1"/>
</dbReference>
<evidence type="ECO:0000256" key="4">
    <source>
        <dbReference type="ARBA" id="ARBA00022840"/>
    </source>
</evidence>
<accession>A0ABR9ZND7</accession>
<evidence type="ECO:0000259" key="8">
    <source>
        <dbReference type="PROSITE" id="PS50862"/>
    </source>
</evidence>
<keyword evidence="10" id="KW-1185">Reference proteome</keyword>
<gene>
    <name evidence="9" type="primary">hisS</name>
    <name evidence="9" type="ORF">ISU02_02410</name>
</gene>
<dbReference type="Proteomes" id="UP000614200">
    <property type="component" value="Unassembled WGS sequence"/>
</dbReference>
<keyword evidence="5" id="KW-0648">Protein biosynthesis</keyword>